<evidence type="ECO:0000256" key="1">
    <source>
        <dbReference type="SAM" id="Phobius"/>
    </source>
</evidence>
<organism evidence="2 3">
    <name type="scientific">Haloechinothrix aidingensis</name>
    <dbReference type="NCBI Taxonomy" id="2752311"/>
    <lineage>
        <taxon>Bacteria</taxon>
        <taxon>Bacillati</taxon>
        <taxon>Actinomycetota</taxon>
        <taxon>Actinomycetes</taxon>
        <taxon>Pseudonocardiales</taxon>
        <taxon>Pseudonocardiaceae</taxon>
        <taxon>Haloechinothrix</taxon>
    </lineage>
</organism>
<feature type="transmembrane region" description="Helical" evidence="1">
    <location>
        <begin position="410"/>
        <end position="427"/>
    </location>
</feature>
<proteinExistence type="predicted"/>
<feature type="transmembrane region" description="Helical" evidence="1">
    <location>
        <begin position="181"/>
        <end position="198"/>
    </location>
</feature>
<keyword evidence="1" id="KW-1133">Transmembrane helix</keyword>
<feature type="transmembrane region" description="Helical" evidence="1">
    <location>
        <begin position="573"/>
        <end position="599"/>
    </location>
</feature>
<feature type="transmembrane region" description="Helical" evidence="1">
    <location>
        <begin position="267"/>
        <end position="285"/>
    </location>
</feature>
<feature type="transmembrane region" description="Helical" evidence="1">
    <location>
        <begin position="103"/>
        <end position="124"/>
    </location>
</feature>
<feature type="transmembrane region" description="Helical" evidence="1">
    <location>
        <begin position="62"/>
        <end position="83"/>
    </location>
</feature>
<keyword evidence="1" id="KW-0472">Membrane</keyword>
<accession>A0A837ZZ37</accession>
<comment type="caution">
    <text evidence="2">The sequence shown here is derived from an EMBL/GenBank/DDBJ whole genome shotgun (WGS) entry which is preliminary data.</text>
</comment>
<dbReference type="Proteomes" id="UP000582974">
    <property type="component" value="Unassembled WGS sequence"/>
</dbReference>
<name>A0A837ZZ37_9PSEU</name>
<keyword evidence="1" id="KW-0812">Transmembrane</keyword>
<feature type="transmembrane region" description="Helical" evidence="1">
    <location>
        <begin position="242"/>
        <end position="260"/>
    </location>
</feature>
<dbReference type="AlphaFoldDB" id="A0A837ZZ37"/>
<gene>
    <name evidence="2" type="ORF">H0B56_08070</name>
</gene>
<sequence length="614" mass="65920">MLLTHSPPAGGAALDQVLIAFGIFLVTVVPLVLLGIAERRGRRTPLGLLADWAARLTGLPRWAALPMGTALLSGVAALVGVYWDVPSHIFFGRDEGPLDNPSHYPIYLGLIGIFLTGVMSASLAKEPLPARTLRLPGNWRVPMGSVLITVTGLVAVGGFPLDDIWHRLFGQDVTLWGPTHVLMVGGGVSVVLGLQLLLAESRQVGSSGRFVRVLSPVLAGAWLMGASAFLMEYDIGVPQFPLASQVVLVGLLSAWVLVFARMQFGPGATVIVLAVFFASRALYAVLPAALDMPTSPFLPYIGQAVVVELVALAMARRQLGYRFALVAGLASGVLGVLADWGFSRVVMPYAWPTELLPAFVALGTAAALAGAAIGAWQHQRVEAIARRDPLRPAGSGVEGAAGERFRSRHAVGLAGALLAAALMFVAVPPQPPEDGLSAEFEVTESDESQDVAYPHEDAEPRWVHATVTLRPADADDGAIWLRFLAWQGGDFYNVELERVDEGVYRSTEPLPVYGEWKTGLRLHTPLRTMAIAPLYAPEDPEANAPEIRAESGERDFIHEISFLQRERKEDTPAVLWTLGYLSVGVVFTVAWALFAWCYVTAAAGQGRRERTTVA</sequence>
<dbReference type="EMBL" id="JACCKD010000002">
    <property type="protein sequence ID" value="MBA0125494.1"/>
    <property type="molecule type" value="Genomic_DNA"/>
</dbReference>
<feature type="transmembrane region" description="Helical" evidence="1">
    <location>
        <begin position="297"/>
        <end position="315"/>
    </location>
</feature>
<evidence type="ECO:0000313" key="3">
    <source>
        <dbReference type="Proteomes" id="UP000582974"/>
    </source>
</evidence>
<feature type="transmembrane region" description="Helical" evidence="1">
    <location>
        <begin position="144"/>
        <end position="161"/>
    </location>
</feature>
<feature type="transmembrane region" description="Helical" evidence="1">
    <location>
        <begin position="210"/>
        <end position="230"/>
    </location>
</feature>
<feature type="transmembrane region" description="Helical" evidence="1">
    <location>
        <begin position="355"/>
        <end position="376"/>
    </location>
</feature>
<reference evidence="2 3" key="1">
    <citation type="submission" date="2020-07" db="EMBL/GenBank/DDBJ databases">
        <title>Genome of Haloechinothrix sp.</title>
        <authorList>
            <person name="Tang S.-K."/>
            <person name="Yang L."/>
            <person name="Zhu W.-Y."/>
        </authorList>
    </citation>
    <scope>NUCLEOTIDE SEQUENCE [LARGE SCALE GENOMIC DNA]</scope>
    <source>
        <strain evidence="2 3">YIM 98757</strain>
    </source>
</reference>
<keyword evidence="3" id="KW-1185">Reference proteome</keyword>
<feature type="transmembrane region" description="Helical" evidence="1">
    <location>
        <begin position="322"/>
        <end position="343"/>
    </location>
</feature>
<protein>
    <submittedName>
        <fullName evidence="2">Uncharacterized protein</fullName>
    </submittedName>
</protein>
<dbReference type="RefSeq" id="WP_180892270.1">
    <property type="nucleotide sequence ID" value="NZ_JACCKD010000002.1"/>
</dbReference>
<evidence type="ECO:0000313" key="2">
    <source>
        <dbReference type="EMBL" id="MBA0125494.1"/>
    </source>
</evidence>
<feature type="transmembrane region" description="Helical" evidence="1">
    <location>
        <begin position="17"/>
        <end position="37"/>
    </location>
</feature>